<name>A0A6L9QGH6_9ACTN</name>
<dbReference type="InterPro" id="IPR025235">
    <property type="entry name" value="DUF4178"/>
</dbReference>
<gene>
    <name evidence="4" type="ORF">G3I70_16800</name>
</gene>
<organism evidence="4 5">
    <name type="scientific">Actinomadura bangladeshensis</name>
    <dbReference type="NCBI Taxonomy" id="453573"/>
    <lineage>
        <taxon>Bacteria</taxon>
        <taxon>Bacillati</taxon>
        <taxon>Actinomycetota</taxon>
        <taxon>Actinomycetes</taxon>
        <taxon>Streptosporangiales</taxon>
        <taxon>Thermomonosporaceae</taxon>
        <taxon>Actinomadura</taxon>
    </lineage>
</organism>
<protein>
    <submittedName>
        <fullName evidence="4">DUF4178 domain-containing protein</fullName>
    </submittedName>
</protein>
<keyword evidence="2" id="KW-0472">Membrane</keyword>
<dbReference type="EMBL" id="JAAGLI010000407">
    <property type="protein sequence ID" value="NEA24136.1"/>
    <property type="molecule type" value="Genomic_DNA"/>
</dbReference>
<dbReference type="Proteomes" id="UP000475532">
    <property type="component" value="Unassembled WGS sequence"/>
</dbReference>
<keyword evidence="2" id="KW-0812">Transmembrane</keyword>
<dbReference type="AlphaFoldDB" id="A0A6L9QGH6"/>
<reference evidence="4 5" key="1">
    <citation type="submission" date="2020-01" db="EMBL/GenBank/DDBJ databases">
        <title>Insect and environment-associated Actinomycetes.</title>
        <authorList>
            <person name="Currrie C."/>
            <person name="Chevrette M."/>
            <person name="Carlson C."/>
            <person name="Stubbendieck R."/>
            <person name="Wendt-Pienkowski E."/>
        </authorList>
    </citation>
    <scope>NUCLEOTIDE SEQUENCE [LARGE SCALE GENOMIC DNA]</scope>
    <source>
        <strain evidence="4 5">SID10258</strain>
    </source>
</reference>
<feature type="compositionally biased region" description="Pro residues" evidence="1">
    <location>
        <begin position="39"/>
        <end position="48"/>
    </location>
</feature>
<keyword evidence="2" id="KW-1133">Transmembrane helix</keyword>
<dbReference type="Pfam" id="PF13785">
    <property type="entry name" value="DUF4178"/>
    <property type="match status" value="1"/>
</dbReference>
<evidence type="ECO:0000313" key="4">
    <source>
        <dbReference type="EMBL" id="NEA24136.1"/>
    </source>
</evidence>
<accession>A0A6L9QGH6</accession>
<proteinExistence type="predicted"/>
<dbReference type="RefSeq" id="WP_163057101.1">
    <property type="nucleotide sequence ID" value="NZ_JAAGLI010000407.1"/>
</dbReference>
<evidence type="ECO:0000259" key="3">
    <source>
        <dbReference type="Pfam" id="PF13785"/>
    </source>
</evidence>
<feature type="region of interest" description="Disordered" evidence="1">
    <location>
        <begin position="36"/>
        <end position="58"/>
    </location>
</feature>
<feature type="transmembrane region" description="Helical" evidence="2">
    <location>
        <begin position="6"/>
        <end position="29"/>
    </location>
</feature>
<evidence type="ECO:0000256" key="1">
    <source>
        <dbReference type="SAM" id="MobiDB-lite"/>
    </source>
</evidence>
<evidence type="ECO:0000313" key="5">
    <source>
        <dbReference type="Proteomes" id="UP000475532"/>
    </source>
</evidence>
<feature type="domain" description="DUF4178" evidence="3">
    <location>
        <begin position="63"/>
        <end position="198"/>
    </location>
</feature>
<sequence length="210" mass="22716">MEVSVGGTAIVILLALILVALVVLILVLLRRRSNAPAPAAAPPAPHDPFAPEDSVAGDPRTLKAGDMVEYLGTRYFVRGSLRLKEGGFTWSEHLLDADTIEGQKVWISVEEDPDLEVVWWTEHDIGDLTPGEKTIVVDGVEYRRDEHGTADYTSEGTTGVGVQGRVEYVDYEGPRGKYLSFEQYGGGQWEAGLGERVPTGSMTIYPGGGS</sequence>
<evidence type="ECO:0000256" key="2">
    <source>
        <dbReference type="SAM" id="Phobius"/>
    </source>
</evidence>
<comment type="caution">
    <text evidence="4">The sequence shown here is derived from an EMBL/GenBank/DDBJ whole genome shotgun (WGS) entry which is preliminary data.</text>
</comment>